<dbReference type="PANTHER" id="PTHR47027:SF29">
    <property type="entry name" value="C2H2-TYPE DOMAIN-CONTAINING PROTEIN"/>
    <property type="match status" value="1"/>
</dbReference>
<reference evidence="1 2" key="1">
    <citation type="journal article" date="2023" name="Insect Mol. Biol.">
        <title>Genome sequencing provides insights into the evolution of gene families encoding plant cell wall-degrading enzymes in longhorned beetles.</title>
        <authorList>
            <person name="Shin N.R."/>
            <person name="Okamura Y."/>
            <person name="Kirsch R."/>
            <person name="Pauchet Y."/>
        </authorList>
    </citation>
    <scope>NUCLEOTIDE SEQUENCE [LARGE SCALE GENOMIC DNA]</scope>
    <source>
        <strain evidence="1">EAD_L_NR</strain>
    </source>
</reference>
<sequence length="284" mass="33341">MKIMKIKGKTEELKQNRIYINSDLTKEERKIQNTIREKAKQIKKKGMRGTFEEGKLTHLVSEVERCNFDIVALQETKQAGELVMEVGEYIFINNGGTDRMLGSIFLMKLNIGEEIEDRIMAGNRCVAGLRRILRNKNISRQTKIKLYKTVIRPIVTYASETWALNKTEQIRLEMWERKILRKMFGGKRTEEGWIRKTNEEINNLYGKASIGHIEIMTNVRIPKLLMERTIGGKRRRGRPKARWKAEVEKDLQQLQIREWKEKAKDRTKWRRVAHKAMGLLASQS</sequence>
<gene>
    <name evidence="1" type="ORF">NQ315_015356</name>
</gene>
<dbReference type="PROSITE" id="PS00726">
    <property type="entry name" value="AP_NUCLEASE_F1_1"/>
    <property type="match status" value="1"/>
</dbReference>
<evidence type="ECO:0000313" key="1">
    <source>
        <dbReference type="EMBL" id="KAJ8914619.1"/>
    </source>
</evidence>
<dbReference type="Proteomes" id="UP001159042">
    <property type="component" value="Unassembled WGS sequence"/>
</dbReference>
<proteinExistence type="predicted"/>
<dbReference type="PANTHER" id="PTHR47027">
    <property type="entry name" value="REVERSE TRANSCRIPTASE DOMAIN-CONTAINING PROTEIN"/>
    <property type="match status" value="1"/>
</dbReference>
<comment type="caution">
    <text evidence="1">The sequence shown here is derived from an EMBL/GenBank/DDBJ whole genome shotgun (WGS) entry which is preliminary data.</text>
</comment>
<keyword evidence="2" id="KW-1185">Reference proteome</keyword>
<evidence type="ECO:0000313" key="2">
    <source>
        <dbReference type="Proteomes" id="UP001159042"/>
    </source>
</evidence>
<evidence type="ECO:0008006" key="3">
    <source>
        <dbReference type="Google" id="ProtNLM"/>
    </source>
</evidence>
<dbReference type="EMBL" id="JANEYG010000067">
    <property type="protein sequence ID" value="KAJ8914619.1"/>
    <property type="molecule type" value="Genomic_DNA"/>
</dbReference>
<organism evidence="1 2">
    <name type="scientific">Exocentrus adspersus</name>
    <dbReference type="NCBI Taxonomy" id="1586481"/>
    <lineage>
        <taxon>Eukaryota</taxon>
        <taxon>Metazoa</taxon>
        <taxon>Ecdysozoa</taxon>
        <taxon>Arthropoda</taxon>
        <taxon>Hexapoda</taxon>
        <taxon>Insecta</taxon>
        <taxon>Pterygota</taxon>
        <taxon>Neoptera</taxon>
        <taxon>Endopterygota</taxon>
        <taxon>Coleoptera</taxon>
        <taxon>Polyphaga</taxon>
        <taxon>Cucujiformia</taxon>
        <taxon>Chrysomeloidea</taxon>
        <taxon>Cerambycidae</taxon>
        <taxon>Lamiinae</taxon>
        <taxon>Acanthocinini</taxon>
        <taxon>Exocentrus</taxon>
    </lineage>
</organism>
<name>A0AAV8VKB4_9CUCU</name>
<dbReference type="AlphaFoldDB" id="A0AAV8VKB4"/>
<dbReference type="GO" id="GO:0003677">
    <property type="term" value="F:DNA binding"/>
    <property type="evidence" value="ECO:0007669"/>
    <property type="project" value="InterPro"/>
</dbReference>
<dbReference type="GO" id="GO:0006281">
    <property type="term" value="P:DNA repair"/>
    <property type="evidence" value="ECO:0007669"/>
    <property type="project" value="InterPro"/>
</dbReference>
<accession>A0AAV8VKB4</accession>
<dbReference type="InterPro" id="IPR020847">
    <property type="entry name" value="AP_endonuclease_F1_BS"/>
</dbReference>
<protein>
    <recommendedName>
        <fullName evidence="3">Endonuclease-reverse transcriptase</fullName>
    </recommendedName>
</protein>
<dbReference type="GO" id="GO:0004519">
    <property type="term" value="F:endonuclease activity"/>
    <property type="evidence" value="ECO:0007669"/>
    <property type="project" value="InterPro"/>
</dbReference>